<keyword evidence="2" id="KW-1185">Reference proteome</keyword>
<proteinExistence type="predicted"/>
<dbReference type="AlphaFoldDB" id="A0AAV9EA47"/>
<dbReference type="EMBL" id="JAUJYO010000008">
    <property type="protein sequence ID" value="KAK1309888.1"/>
    <property type="molecule type" value="Genomic_DNA"/>
</dbReference>
<gene>
    <name evidence="1" type="ORF">QJS10_CPA08g00769</name>
</gene>
<reference evidence="1" key="1">
    <citation type="journal article" date="2023" name="Nat. Commun.">
        <title>Diploid and tetraploid genomes of Acorus and the evolution of monocots.</title>
        <authorList>
            <person name="Ma L."/>
            <person name="Liu K.W."/>
            <person name="Li Z."/>
            <person name="Hsiao Y.Y."/>
            <person name="Qi Y."/>
            <person name="Fu T."/>
            <person name="Tang G.D."/>
            <person name="Zhang D."/>
            <person name="Sun W.H."/>
            <person name="Liu D.K."/>
            <person name="Li Y."/>
            <person name="Chen G.Z."/>
            <person name="Liu X.D."/>
            <person name="Liao X.Y."/>
            <person name="Jiang Y.T."/>
            <person name="Yu X."/>
            <person name="Hao Y."/>
            <person name="Huang J."/>
            <person name="Zhao X.W."/>
            <person name="Ke S."/>
            <person name="Chen Y.Y."/>
            <person name="Wu W.L."/>
            <person name="Hsu J.L."/>
            <person name="Lin Y.F."/>
            <person name="Huang M.D."/>
            <person name="Li C.Y."/>
            <person name="Huang L."/>
            <person name="Wang Z.W."/>
            <person name="Zhao X."/>
            <person name="Zhong W.Y."/>
            <person name="Peng D.H."/>
            <person name="Ahmad S."/>
            <person name="Lan S."/>
            <person name="Zhang J.S."/>
            <person name="Tsai W.C."/>
            <person name="Van de Peer Y."/>
            <person name="Liu Z.J."/>
        </authorList>
    </citation>
    <scope>NUCLEOTIDE SEQUENCE</scope>
    <source>
        <strain evidence="1">CP</strain>
    </source>
</reference>
<accession>A0AAV9EA47</accession>
<evidence type="ECO:0000313" key="1">
    <source>
        <dbReference type="EMBL" id="KAK1309888.1"/>
    </source>
</evidence>
<dbReference type="Proteomes" id="UP001180020">
    <property type="component" value="Unassembled WGS sequence"/>
</dbReference>
<comment type="caution">
    <text evidence="1">The sequence shown here is derived from an EMBL/GenBank/DDBJ whole genome shotgun (WGS) entry which is preliminary data.</text>
</comment>
<sequence length="146" mass="16203">MVQIGYASEGWMTESLSQDTGFIDPVCKVMESRADPLMRFVMRSGSGGLDRWSDTPCIGQADAFAEMGRLSEVTARQEELTTPQTALKIASIFATQNKAGSSSIVVPRRSGNYKPNTWDHSFIQSLKNEYAVTHLIRALYIYVSTK</sequence>
<organism evidence="1 2">
    <name type="scientific">Acorus calamus</name>
    <name type="common">Sweet flag</name>
    <dbReference type="NCBI Taxonomy" id="4465"/>
    <lineage>
        <taxon>Eukaryota</taxon>
        <taxon>Viridiplantae</taxon>
        <taxon>Streptophyta</taxon>
        <taxon>Embryophyta</taxon>
        <taxon>Tracheophyta</taxon>
        <taxon>Spermatophyta</taxon>
        <taxon>Magnoliopsida</taxon>
        <taxon>Liliopsida</taxon>
        <taxon>Acoraceae</taxon>
        <taxon>Acorus</taxon>
    </lineage>
</organism>
<evidence type="ECO:0000313" key="2">
    <source>
        <dbReference type="Proteomes" id="UP001180020"/>
    </source>
</evidence>
<name>A0AAV9EA47_ACOCL</name>
<protein>
    <submittedName>
        <fullName evidence="1">Uncharacterized protein</fullName>
    </submittedName>
</protein>
<reference evidence="1" key="2">
    <citation type="submission" date="2023-06" db="EMBL/GenBank/DDBJ databases">
        <authorList>
            <person name="Ma L."/>
            <person name="Liu K.-W."/>
            <person name="Li Z."/>
            <person name="Hsiao Y.-Y."/>
            <person name="Qi Y."/>
            <person name="Fu T."/>
            <person name="Tang G."/>
            <person name="Zhang D."/>
            <person name="Sun W.-H."/>
            <person name="Liu D.-K."/>
            <person name="Li Y."/>
            <person name="Chen G.-Z."/>
            <person name="Liu X.-D."/>
            <person name="Liao X.-Y."/>
            <person name="Jiang Y.-T."/>
            <person name="Yu X."/>
            <person name="Hao Y."/>
            <person name="Huang J."/>
            <person name="Zhao X.-W."/>
            <person name="Ke S."/>
            <person name="Chen Y.-Y."/>
            <person name="Wu W.-L."/>
            <person name="Hsu J.-L."/>
            <person name="Lin Y.-F."/>
            <person name="Huang M.-D."/>
            <person name="Li C.-Y."/>
            <person name="Huang L."/>
            <person name="Wang Z.-W."/>
            <person name="Zhao X."/>
            <person name="Zhong W.-Y."/>
            <person name="Peng D.-H."/>
            <person name="Ahmad S."/>
            <person name="Lan S."/>
            <person name="Zhang J.-S."/>
            <person name="Tsai W.-C."/>
            <person name="Van De Peer Y."/>
            <person name="Liu Z.-J."/>
        </authorList>
    </citation>
    <scope>NUCLEOTIDE SEQUENCE</scope>
    <source>
        <strain evidence="1">CP</strain>
        <tissue evidence="1">Leaves</tissue>
    </source>
</reference>